<dbReference type="EMBL" id="VSWD01000005">
    <property type="protein sequence ID" value="KAK3101677.1"/>
    <property type="molecule type" value="Genomic_DNA"/>
</dbReference>
<name>A0AA88YAF6_PINIB</name>
<evidence type="ECO:0000313" key="7">
    <source>
        <dbReference type="EMBL" id="KAK3101677.1"/>
    </source>
</evidence>
<organism evidence="7 8">
    <name type="scientific">Pinctada imbricata</name>
    <name type="common">Atlantic pearl-oyster</name>
    <name type="synonym">Pinctada martensii</name>
    <dbReference type="NCBI Taxonomy" id="66713"/>
    <lineage>
        <taxon>Eukaryota</taxon>
        <taxon>Metazoa</taxon>
        <taxon>Spiralia</taxon>
        <taxon>Lophotrochozoa</taxon>
        <taxon>Mollusca</taxon>
        <taxon>Bivalvia</taxon>
        <taxon>Autobranchia</taxon>
        <taxon>Pteriomorphia</taxon>
        <taxon>Pterioida</taxon>
        <taxon>Pterioidea</taxon>
        <taxon>Pteriidae</taxon>
        <taxon>Pinctada</taxon>
    </lineage>
</organism>
<dbReference type="SUPFAM" id="SSF81321">
    <property type="entry name" value="Family A G protein-coupled receptor-like"/>
    <property type="match status" value="1"/>
</dbReference>
<dbReference type="GO" id="GO:0004930">
    <property type="term" value="F:G protein-coupled receptor activity"/>
    <property type="evidence" value="ECO:0007669"/>
    <property type="project" value="InterPro"/>
</dbReference>
<evidence type="ECO:0000313" key="8">
    <source>
        <dbReference type="Proteomes" id="UP001186944"/>
    </source>
</evidence>
<dbReference type="PANTHER" id="PTHR46641:SF2">
    <property type="entry name" value="FMRFAMIDE RECEPTOR"/>
    <property type="match status" value="1"/>
</dbReference>
<dbReference type="AlphaFoldDB" id="A0AA88YAF6"/>
<proteinExistence type="predicted"/>
<evidence type="ECO:0000256" key="4">
    <source>
        <dbReference type="ARBA" id="ARBA00023136"/>
    </source>
</evidence>
<keyword evidence="8" id="KW-1185">Reference proteome</keyword>
<feature type="transmembrane region" description="Helical" evidence="5">
    <location>
        <begin position="142"/>
        <end position="162"/>
    </location>
</feature>
<feature type="transmembrane region" description="Helical" evidence="5">
    <location>
        <begin position="94"/>
        <end position="121"/>
    </location>
</feature>
<keyword evidence="4 5" id="KW-0472">Membrane</keyword>
<comment type="caution">
    <text evidence="7">The sequence shown here is derived from an EMBL/GenBank/DDBJ whole genome shotgun (WGS) entry which is preliminary data.</text>
</comment>
<evidence type="ECO:0000259" key="6">
    <source>
        <dbReference type="PROSITE" id="PS50262"/>
    </source>
</evidence>
<accession>A0AA88YAF6</accession>
<feature type="transmembrane region" description="Helical" evidence="5">
    <location>
        <begin position="56"/>
        <end position="74"/>
    </location>
</feature>
<feature type="transmembrane region" description="Helical" evidence="5">
    <location>
        <begin position="283"/>
        <end position="302"/>
    </location>
</feature>
<dbReference type="PANTHER" id="PTHR46641">
    <property type="entry name" value="FMRFAMIDE RECEPTOR-RELATED"/>
    <property type="match status" value="1"/>
</dbReference>
<evidence type="ECO:0000256" key="5">
    <source>
        <dbReference type="SAM" id="Phobius"/>
    </source>
</evidence>
<evidence type="ECO:0000256" key="2">
    <source>
        <dbReference type="ARBA" id="ARBA00022692"/>
    </source>
</evidence>
<dbReference type="PROSITE" id="PS50262">
    <property type="entry name" value="G_PROTEIN_RECEP_F1_2"/>
    <property type="match status" value="1"/>
</dbReference>
<comment type="subcellular location">
    <subcellularLocation>
        <location evidence="1">Membrane</location>
    </subcellularLocation>
</comment>
<dbReference type="InterPro" id="IPR052954">
    <property type="entry name" value="GPCR-Ligand_Int"/>
</dbReference>
<dbReference type="PRINTS" id="PR00237">
    <property type="entry name" value="GPCRRHODOPSN"/>
</dbReference>
<dbReference type="InterPro" id="IPR017452">
    <property type="entry name" value="GPCR_Rhodpsn_7TM"/>
</dbReference>
<keyword evidence="2 5" id="KW-0812">Transmembrane</keyword>
<sequence length="434" mass="49983">MQGLTEPGVNQYNHNVLLYYLMGIGAMTLCSLGIIGNALSIIVLTRRVMRSSTYSYLTALAISDTFFLLFTMIICLRDTKKPVRNEFQTVEPYYAYLFPYIHPLAVTFQITSIWLTMAFTVDRYIMICHPFKAERWCSVNRARKVIIGLTLAGVLFNLVRFFEYRTVERDDNTVDIDLAPLGKGDTFRMVVHSWLYLTCVAGIPFLSLLILNIFLIRAVHESRKKGREINAKEKRRNDTTVMLIGVIVIFLICQGPALISRMIWAFELKKAVESVPLNTFNEVSNFLVIVNSAINIVPYYFFGKKFRKQFWRLFCKCILSKDELRRLTRSLSLSIDRRQSNAGHVELNHLEEIQHSESYKKFLHKYSIAIPLIDNGMDRSPSPSGDGLYHTDDLMKHCEQDKDGQRKLRVQFESNGNCEVKVDTCGECQNSMIL</sequence>
<feature type="transmembrane region" description="Helical" evidence="5">
    <location>
        <begin position="17"/>
        <end position="44"/>
    </location>
</feature>
<feature type="transmembrane region" description="Helical" evidence="5">
    <location>
        <begin position="194"/>
        <end position="219"/>
    </location>
</feature>
<dbReference type="Proteomes" id="UP001186944">
    <property type="component" value="Unassembled WGS sequence"/>
</dbReference>
<dbReference type="Pfam" id="PF00001">
    <property type="entry name" value="7tm_1"/>
    <property type="match status" value="1"/>
</dbReference>
<evidence type="ECO:0000256" key="3">
    <source>
        <dbReference type="ARBA" id="ARBA00022989"/>
    </source>
</evidence>
<evidence type="ECO:0000256" key="1">
    <source>
        <dbReference type="ARBA" id="ARBA00004370"/>
    </source>
</evidence>
<keyword evidence="3 5" id="KW-1133">Transmembrane helix</keyword>
<dbReference type="CDD" id="cd14978">
    <property type="entry name" value="7tmA_FMRFamide_R-like"/>
    <property type="match status" value="1"/>
</dbReference>
<dbReference type="GO" id="GO:0016020">
    <property type="term" value="C:membrane"/>
    <property type="evidence" value="ECO:0007669"/>
    <property type="project" value="UniProtKB-SubCell"/>
</dbReference>
<protein>
    <recommendedName>
        <fullName evidence="6">G-protein coupled receptors family 1 profile domain-containing protein</fullName>
    </recommendedName>
</protein>
<dbReference type="Gene3D" id="1.20.1070.10">
    <property type="entry name" value="Rhodopsin 7-helix transmembrane proteins"/>
    <property type="match status" value="1"/>
</dbReference>
<reference evidence="7" key="1">
    <citation type="submission" date="2019-08" db="EMBL/GenBank/DDBJ databases">
        <title>The improved chromosome-level genome for the pearl oyster Pinctada fucata martensii using PacBio sequencing and Hi-C.</title>
        <authorList>
            <person name="Zheng Z."/>
        </authorList>
    </citation>
    <scope>NUCLEOTIDE SEQUENCE</scope>
    <source>
        <strain evidence="7">ZZ-2019</strain>
        <tissue evidence="7">Adductor muscle</tissue>
    </source>
</reference>
<feature type="transmembrane region" description="Helical" evidence="5">
    <location>
        <begin position="240"/>
        <end position="263"/>
    </location>
</feature>
<feature type="domain" description="G-protein coupled receptors family 1 profile" evidence="6">
    <location>
        <begin position="36"/>
        <end position="299"/>
    </location>
</feature>
<gene>
    <name evidence="7" type="ORF">FSP39_005393</name>
</gene>
<dbReference type="InterPro" id="IPR000276">
    <property type="entry name" value="GPCR_Rhodpsn"/>
</dbReference>